<protein>
    <submittedName>
        <fullName evidence="2">ORFan</fullName>
    </submittedName>
</protein>
<reference evidence="2" key="1">
    <citation type="submission" date="2017-02" db="UniProtKB">
        <authorList>
            <consortium name="WormBaseParasite"/>
        </authorList>
    </citation>
    <scope>IDENTIFICATION</scope>
</reference>
<dbReference type="WBParaSite" id="PTRK_0001789200.1">
    <property type="protein sequence ID" value="PTRK_0001789200.1"/>
    <property type="gene ID" value="PTRK_0001789200"/>
</dbReference>
<evidence type="ECO:0000313" key="1">
    <source>
        <dbReference type="Proteomes" id="UP000038045"/>
    </source>
</evidence>
<evidence type="ECO:0000313" key="2">
    <source>
        <dbReference type="WBParaSite" id="PTRK_0001789200.1"/>
    </source>
</evidence>
<organism evidence="1 2">
    <name type="scientific">Parastrongyloides trichosuri</name>
    <name type="common">Possum-specific nematode worm</name>
    <dbReference type="NCBI Taxonomy" id="131310"/>
    <lineage>
        <taxon>Eukaryota</taxon>
        <taxon>Metazoa</taxon>
        <taxon>Ecdysozoa</taxon>
        <taxon>Nematoda</taxon>
        <taxon>Chromadorea</taxon>
        <taxon>Rhabditida</taxon>
        <taxon>Tylenchina</taxon>
        <taxon>Panagrolaimomorpha</taxon>
        <taxon>Strongyloidoidea</taxon>
        <taxon>Strongyloididae</taxon>
        <taxon>Parastrongyloides</taxon>
    </lineage>
</organism>
<sequence>MTTIHSDVDTFMDSGYGKDHESKEILFSNFKFSCCRFFRLFQNYSPCNKSCEASKLLIGEINMEGENIISCVKKLLGTLDFVGDIRNDSKTVVDLIRHTIPRVNNCSNEIVESIVQDQGNRNKEKQCSSFSGGSFGSIDSYTKIMNDKGLSYSSDELENTSNEVNIPEYLQASSEDSIFDADDIIPVNERGEFFGNLSFRKKRLVKRKRRINEMSNDSDDEK</sequence>
<proteinExistence type="predicted"/>
<dbReference type="Proteomes" id="UP000038045">
    <property type="component" value="Unplaced"/>
</dbReference>
<accession>A0A0N5A7A6</accession>
<dbReference type="AlphaFoldDB" id="A0A0N5A7A6"/>
<name>A0A0N5A7A6_PARTI</name>
<keyword evidence="1" id="KW-1185">Reference proteome</keyword>